<feature type="transmembrane region" description="Helical" evidence="1">
    <location>
        <begin position="7"/>
        <end position="23"/>
    </location>
</feature>
<keyword evidence="1" id="KW-1133">Transmembrane helix</keyword>
<dbReference type="InterPro" id="IPR050879">
    <property type="entry name" value="Acyltransferase_3"/>
</dbReference>
<organism evidence="3 4">
    <name type="scientific">Enterobacter sichuanensis</name>
    <dbReference type="NCBI Taxonomy" id="2071710"/>
    <lineage>
        <taxon>Bacteria</taxon>
        <taxon>Pseudomonadati</taxon>
        <taxon>Pseudomonadota</taxon>
        <taxon>Gammaproteobacteria</taxon>
        <taxon>Enterobacterales</taxon>
        <taxon>Enterobacteriaceae</taxon>
        <taxon>Enterobacter</taxon>
        <taxon>Enterobacter cloacae complex</taxon>
    </lineage>
</organism>
<feature type="transmembrane region" description="Helical" evidence="1">
    <location>
        <begin position="142"/>
        <end position="163"/>
    </location>
</feature>
<feature type="transmembrane region" description="Helical" evidence="1">
    <location>
        <begin position="175"/>
        <end position="195"/>
    </location>
</feature>
<feature type="transmembrane region" description="Helical" evidence="1">
    <location>
        <begin position="29"/>
        <end position="52"/>
    </location>
</feature>
<evidence type="ECO:0000313" key="3">
    <source>
        <dbReference type="EMBL" id="MBU5922604.1"/>
    </source>
</evidence>
<evidence type="ECO:0000256" key="1">
    <source>
        <dbReference type="SAM" id="Phobius"/>
    </source>
</evidence>
<feature type="domain" description="Acyltransferase 3" evidence="2">
    <location>
        <begin position="5"/>
        <end position="311"/>
    </location>
</feature>
<comment type="caution">
    <text evidence="3">The sequence shown here is derived from an EMBL/GenBank/DDBJ whole genome shotgun (WGS) entry which is preliminary data.</text>
</comment>
<dbReference type="RefSeq" id="WP_094919267.1">
    <property type="nucleotide sequence ID" value="NZ_JAHLTI010000001.1"/>
</dbReference>
<feature type="transmembrane region" description="Helical" evidence="1">
    <location>
        <begin position="230"/>
        <end position="249"/>
    </location>
</feature>
<dbReference type="PANTHER" id="PTHR23028:SF131">
    <property type="entry name" value="BLR2367 PROTEIN"/>
    <property type="match status" value="1"/>
</dbReference>
<keyword evidence="4" id="KW-1185">Reference proteome</keyword>
<reference evidence="3 4" key="1">
    <citation type="submission" date="2021-06" db="EMBL/GenBank/DDBJ databases">
        <authorList>
            <person name="Stanton E."/>
        </authorList>
    </citation>
    <scope>NUCLEOTIDE SEQUENCE [LARGE SCALE GENOMIC DNA]</scope>
    <source>
        <strain evidence="3 4">2021EL-00146</strain>
    </source>
</reference>
<sequence>MELRNLQVIRAIAAMMVVLNHFWGPVFGWVFKGIGGMGVDIFFVLSGFLMVYTQNDSKGPLRFFCDRVKRIYPLYIIVSIPLILANIPVAQHYNFVANFLLLPEINDFRARMANAPTWTLVYEMIFYVMFSFTLTFSRNKNFAAMFVSTLIIASITTSGSLGINDDRRGWVNLGFILQDPLMLNFAAGCLYALIYPKLRALISIKTPLFYITTFALLYIGLFSLSGNPRIISFGLPAFVIIIIATLSVSGKGIISNFMHTLGDASYSIYVSHIYFAHLMNDVVIKNNNDKNISIAMSFLLITISIIVGVFIHYKVEKPIIRRLKQYSKSRIQQPA</sequence>
<keyword evidence="3" id="KW-0012">Acyltransferase</keyword>
<feature type="transmembrane region" description="Helical" evidence="1">
    <location>
        <begin position="292"/>
        <end position="313"/>
    </location>
</feature>
<feature type="transmembrane region" description="Helical" evidence="1">
    <location>
        <begin position="261"/>
        <end position="280"/>
    </location>
</feature>
<accession>A0ABS6G737</accession>
<dbReference type="Proteomes" id="UP000787201">
    <property type="component" value="Unassembled WGS sequence"/>
</dbReference>
<dbReference type="InterPro" id="IPR002656">
    <property type="entry name" value="Acyl_transf_3_dom"/>
</dbReference>
<proteinExistence type="predicted"/>
<dbReference type="PANTHER" id="PTHR23028">
    <property type="entry name" value="ACETYLTRANSFERASE"/>
    <property type="match status" value="1"/>
</dbReference>
<keyword evidence="1" id="KW-0472">Membrane</keyword>
<protein>
    <submittedName>
        <fullName evidence="3">Acyltransferase</fullName>
    </submittedName>
</protein>
<evidence type="ECO:0000313" key="4">
    <source>
        <dbReference type="Proteomes" id="UP000787201"/>
    </source>
</evidence>
<keyword evidence="1" id="KW-0812">Transmembrane</keyword>
<evidence type="ECO:0000259" key="2">
    <source>
        <dbReference type="Pfam" id="PF01757"/>
    </source>
</evidence>
<keyword evidence="3" id="KW-0808">Transferase</keyword>
<name>A0ABS6G737_9ENTR</name>
<dbReference type="GO" id="GO:0016746">
    <property type="term" value="F:acyltransferase activity"/>
    <property type="evidence" value="ECO:0007669"/>
    <property type="project" value="UniProtKB-KW"/>
</dbReference>
<feature type="transmembrane region" description="Helical" evidence="1">
    <location>
        <begin position="207"/>
        <end position="224"/>
    </location>
</feature>
<dbReference type="EMBL" id="JAHLTI010000001">
    <property type="protein sequence ID" value="MBU5922604.1"/>
    <property type="molecule type" value="Genomic_DNA"/>
</dbReference>
<dbReference type="Pfam" id="PF01757">
    <property type="entry name" value="Acyl_transf_3"/>
    <property type="match status" value="1"/>
</dbReference>
<feature type="transmembrane region" description="Helical" evidence="1">
    <location>
        <begin position="115"/>
        <end position="135"/>
    </location>
</feature>
<feature type="transmembrane region" description="Helical" evidence="1">
    <location>
        <begin position="72"/>
        <end position="95"/>
    </location>
</feature>
<gene>
    <name evidence="3" type="ORF">KQV47_00160</name>
</gene>